<dbReference type="AlphaFoldDB" id="A0A3N4K4X7"/>
<sequence>MFKVARKDRLQEEFSNIFEVIKKLKRLCARKSAYIEFLRRQYEELRVAKSKHAKKVYAQAFELSKLKEHLKEARLDHKTLPLPRALRAFGPRQSQPSHEALSPPTTTPNATVTPCPRNKTASTRPSPPVKHKDPPTSKRKSPELSGDDYDEVVLSTWSPERI</sequence>
<accession>A0A3N4K4X7</accession>
<protein>
    <submittedName>
        <fullName evidence="3">Uncharacterized protein</fullName>
    </submittedName>
</protein>
<keyword evidence="4" id="KW-1185">Reference proteome</keyword>
<gene>
    <name evidence="3" type="ORF">L873DRAFT_1800566</name>
</gene>
<feature type="region of interest" description="Disordered" evidence="2">
    <location>
        <begin position="77"/>
        <end position="162"/>
    </location>
</feature>
<keyword evidence="1" id="KW-0175">Coiled coil</keyword>
<evidence type="ECO:0000313" key="3">
    <source>
        <dbReference type="EMBL" id="RPB03471.1"/>
    </source>
</evidence>
<organism evidence="3 4">
    <name type="scientific">Choiromyces venosus 120613-1</name>
    <dbReference type="NCBI Taxonomy" id="1336337"/>
    <lineage>
        <taxon>Eukaryota</taxon>
        <taxon>Fungi</taxon>
        <taxon>Dikarya</taxon>
        <taxon>Ascomycota</taxon>
        <taxon>Pezizomycotina</taxon>
        <taxon>Pezizomycetes</taxon>
        <taxon>Pezizales</taxon>
        <taxon>Tuberaceae</taxon>
        <taxon>Choiromyces</taxon>
    </lineage>
</organism>
<feature type="compositionally biased region" description="Basic and acidic residues" evidence="2">
    <location>
        <begin position="130"/>
        <end position="142"/>
    </location>
</feature>
<evidence type="ECO:0000256" key="2">
    <source>
        <dbReference type="SAM" id="MobiDB-lite"/>
    </source>
</evidence>
<feature type="compositionally biased region" description="Low complexity" evidence="2">
    <location>
        <begin position="103"/>
        <end position="116"/>
    </location>
</feature>
<name>A0A3N4K4X7_9PEZI</name>
<dbReference type="Proteomes" id="UP000276215">
    <property type="component" value="Unassembled WGS sequence"/>
</dbReference>
<evidence type="ECO:0000256" key="1">
    <source>
        <dbReference type="SAM" id="Coils"/>
    </source>
</evidence>
<proteinExistence type="predicted"/>
<evidence type="ECO:0000313" key="4">
    <source>
        <dbReference type="Proteomes" id="UP000276215"/>
    </source>
</evidence>
<dbReference type="EMBL" id="ML120362">
    <property type="protein sequence ID" value="RPB03471.1"/>
    <property type="molecule type" value="Genomic_DNA"/>
</dbReference>
<feature type="coiled-coil region" evidence="1">
    <location>
        <begin position="7"/>
        <end position="55"/>
    </location>
</feature>
<reference evidence="3 4" key="1">
    <citation type="journal article" date="2018" name="Nat. Ecol. Evol.">
        <title>Pezizomycetes genomes reveal the molecular basis of ectomycorrhizal truffle lifestyle.</title>
        <authorList>
            <person name="Murat C."/>
            <person name="Payen T."/>
            <person name="Noel B."/>
            <person name="Kuo A."/>
            <person name="Morin E."/>
            <person name="Chen J."/>
            <person name="Kohler A."/>
            <person name="Krizsan K."/>
            <person name="Balestrini R."/>
            <person name="Da Silva C."/>
            <person name="Montanini B."/>
            <person name="Hainaut M."/>
            <person name="Levati E."/>
            <person name="Barry K.W."/>
            <person name="Belfiori B."/>
            <person name="Cichocki N."/>
            <person name="Clum A."/>
            <person name="Dockter R.B."/>
            <person name="Fauchery L."/>
            <person name="Guy J."/>
            <person name="Iotti M."/>
            <person name="Le Tacon F."/>
            <person name="Lindquist E.A."/>
            <person name="Lipzen A."/>
            <person name="Malagnac F."/>
            <person name="Mello A."/>
            <person name="Molinier V."/>
            <person name="Miyauchi S."/>
            <person name="Poulain J."/>
            <person name="Riccioni C."/>
            <person name="Rubini A."/>
            <person name="Sitrit Y."/>
            <person name="Splivallo R."/>
            <person name="Traeger S."/>
            <person name="Wang M."/>
            <person name="Zifcakova L."/>
            <person name="Wipf D."/>
            <person name="Zambonelli A."/>
            <person name="Paolocci F."/>
            <person name="Nowrousian M."/>
            <person name="Ottonello S."/>
            <person name="Baldrian P."/>
            <person name="Spatafora J.W."/>
            <person name="Henrissat B."/>
            <person name="Nagy L.G."/>
            <person name="Aury J.M."/>
            <person name="Wincker P."/>
            <person name="Grigoriev I.V."/>
            <person name="Bonfante P."/>
            <person name="Martin F.M."/>
        </authorList>
    </citation>
    <scope>NUCLEOTIDE SEQUENCE [LARGE SCALE GENOMIC DNA]</scope>
    <source>
        <strain evidence="3 4">120613-1</strain>
    </source>
</reference>